<evidence type="ECO:0000313" key="1">
    <source>
        <dbReference type="EMBL" id="WDE01307.1"/>
    </source>
</evidence>
<proteinExistence type="predicted"/>
<sequence>MKAIGKGIKICLHQEILTTPEKLLAVLLDHAKLGRFFKAGVVVVNPENDGQISGGQGCIRQVTIGRQQFLEEIVAASATGICYQIIGPGPVSEHQGEIIFKKQGESTLVEYRIGCNGPKWLPDFIVKYVIERDIKFALKQLAKFFRKTVPV</sequence>
<gene>
    <name evidence="1" type="ORF">SG35_012095</name>
</gene>
<dbReference type="InterPro" id="IPR023393">
    <property type="entry name" value="START-like_dom_sf"/>
</dbReference>
<dbReference type="EMBL" id="CP059735">
    <property type="protein sequence ID" value="WDE01307.1"/>
    <property type="molecule type" value="Genomic_DNA"/>
</dbReference>
<accession>A0AAE9YXB9</accession>
<dbReference type="CDD" id="cd07821">
    <property type="entry name" value="PYR_PYL_RCAR_like"/>
    <property type="match status" value="1"/>
</dbReference>
<dbReference type="Proteomes" id="UP000032568">
    <property type="component" value="Chromosome"/>
</dbReference>
<dbReference type="AlphaFoldDB" id="A0AAE9YXB9"/>
<dbReference type="InterPro" id="IPR019587">
    <property type="entry name" value="Polyketide_cyclase/dehydratase"/>
</dbReference>
<dbReference type="Pfam" id="PF10604">
    <property type="entry name" value="Polyketide_cyc2"/>
    <property type="match status" value="1"/>
</dbReference>
<keyword evidence="2" id="KW-1185">Reference proteome</keyword>
<dbReference type="Gene3D" id="3.30.530.20">
    <property type="match status" value="1"/>
</dbReference>
<reference evidence="1 2" key="2">
    <citation type="journal article" date="2022" name="Mar. Drugs">
        <title>Bioassay-Guided Fractionation Leads to the Detection of Cholic Acid Generated by the Rare Thalassomonas sp.</title>
        <authorList>
            <person name="Pheiffer F."/>
            <person name="Schneider Y.K."/>
            <person name="Hansen E.H."/>
            <person name="Andersen J.H."/>
            <person name="Isaksson J."/>
            <person name="Busche T."/>
            <person name="R C."/>
            <person name="Kalinowski J."/>
            <person name="Zyl L.V."/>
            <person name="Trindade M."/>
        </authorList>
    </citation>
    <scope>NUCLEOTIDE SEQUENCE [LARGE SCALE GENOMIC DNA]</scope>
    <source>
        <strain evidence="1 2">A5K-106</strain>
    </source>
</reference>
<organism evidence="1 2">
    <name type="scientific">Thalassomonas actiniarum</name>
    <dbReference type="NCBI Taxonomy" id="485447"/>
    <lineage>
        <taxon>Bacteria</taxon>
        <taxon>Pseudomonadati</taxon>
        <taxon>Pseudomonadota</taxon>
        <taxon>Gammaproteobacteria</taxon>
        <taxon>Alteromonadales</taxon>
        <taxon>Colwelliaceae</taxon>
        <taxon>Thalassomonas</taxon>
    </lineage>
</organism>
<reference evidence="1 2" key="1">
    <citation type="journal article" date="2015" name="Genome Announc.">
        <title>Draft Genome Sequences of Marine Isolates of Thalassomonas viridans and Thalassomonas actiniarum.</title>
        <authorList>
            <person name="Olonade I."/>
            <person name="van Zyl L.J."/>
            <person name="Trindade M."/>
        </authorList>
    </citation>
    <scope>NUCLEOTIDE SEQUENCE [LARGE SCALE GENOMIC DNA]</scope>
    <source>
        <strain evidence="1 2">A5K-106</strain>
    </source>
</reference>
<dbReference type="SUPFAM" id="SSF55961">
    <property type="entry name" value="Bet v1-like"/>
    <property type="match status" value="1"/>
</dbReference>
<dbReference type="RefSeq" id="WP_044831299.1">
    <property type="nucleotide sequence ID" value="NZ_CP059735.1"/>
</dbReference>
<name>A0AAE9YXB9_9GAMM</name>
<dbReference type="KEGG" id="tact:SG35_012095"/>
<evidence type="ECO:0000313" key="2">
    <source>
        <dbReference type="Proteomes" id="UP000032568"/>
    </source>
</evidence>
<protein>
    <submittedName>
        <fullName evidence="1">SRPBCC family protein</fullName>
    </submittedName>
</protein>